<sequence>MKRLASDSEMNSRVRALARLLLVVAFTTSSALVIGGPVESAVLAKYEGGDCPVERPQSTERLGAEIPGDEGAVVLKDGFAPITPIGMCVYPDAQLTWKGTSGSSGDIVVPVDSTVLPPLSAPLPDAMYFVLLGDAPSGQTRALTEVIDFGTSAGGGDPTPTPTATASSTDVSLADSGARSIQVTFLLGVCLVACGWWLVRRRRRLSA</sequence>
<keyword evidence="2" id="KW-1133">Transmembrane helix</keyword>
<evidence type="ECO:0000256" key="1">
    <source>
        <dbReference type="SAM" id="MobiDB-lite"/>
    </source>
</evidence>
<accession>A0A6J6INC2</accession>
<protein>
    <submittedName>
        <fullName evidence="3">Unannotated protein</fullName>
    </submittedName>
</protein>
<evidence type="ECO:0000313" key="3">
    <source>
        <dbReference type="EMBL" id="CAB4626020.1"/>
    </source>
</evidence>
<organism evidence="3">
    <name type="scientific">freshwater metagenome</name>
    <dbReference type="NCBI Taxonomy" id="449393"/>
    <lineage>
        <taxon>unclassified sequences</taxon>
        <taxon>metagenomes</taxon>
        <taxon>ecological metagenomes</taxon>
    </lineage>
</organism>
<proteinExistence type="predicted"/>
<feature type="region of interest" description="Disordered" evidence="1">
    <location>
        <begin position="150"/>
        <end position="169"/>
    </location>
</feature>
<feature type="transmembrane region" description="Helical" evidence="2">
    <location>
        <begin position="181"/>
        <end position="199"/>
    </location>
</feature>
<reference evidence="3" key="1">
    <citation type="submission" date="2020-05" db="EMBL/GenBank/DDBJ databases">
        <authorList>
            <person name="Chiriac C."/>
            <person name="Salcher M."/>
            <person name="Ghai R."/>
            <person name="Kavagutti S V."/>
        </authorList>
    </citation>
    <scope>NUCLEOTIDE SEQUENCE</scope>
</reference>
<dbReference type="AlphaFoldDB" id="A0A6J6INC2"/>
<evidence type="ECO:0000256" key="2">
    <source>
        <dbReference type="SAM" id="Phobius"/>
    </source>
</evidence>
<name>A0A6J6INC2_9ZZZZ</name>
<dbReference type="EMBL" id="CAEZVF010000152">
    <property type="protein sequence ID" value="CAB4626020.1"/>
    <property type="molecule type" value="Genomic_DNA"/>
</dbReference>
<keyword evidence="2" id="KW-0472">Membrane</keyword>
<gene>
    <name evidence="3" type="ORF">UFOPK1939_00931</name>
</gene>
<keyword evidence="2" id="KW-0812">Transmembrane</keyword>